<dbReference type="Pfam" id="PF23081">
    <property type="entry name" value="HTH_KIF26A_B_1st"/>
    <property type="match status" value="1"/>
</dbReference>
<dbReference type="AlphaFoldDB" id="A0AAE0ZNV2"/>
<evidence type="ECO:0000313" key="2">
    <source>
        <dbReference type="EMBL" id="KAK3772675.1"/>
    </source>
</evidence>
<sequence length="107" mass="11862">MVDETQGLQNTMRDETQSIRVDNIAERLVPPEPYDRWYSRPGQLCAVCGTGLARLRHEAAAMVQSIQLAHTSSTATGSPTVHYRARMCSHSNRHFILGINLQSVSPA</sequence>
<feature type="domain" description="Kinesin-like protein KIF26A/B helical" evidence="1">
    <location>
        <begin position="16"/>
        <end position="70"/>
    </location>
</feature>
<dbReference type="InterPro" id="IPR057090">
    <property type="entry name" value="HTH_KIF26A_B_1st"/>
</dbReference>
<organism evidence="2 3">
    <name type="scientific">Elysia crispata</name>
    <name type="common">lettuce slug</name>
    <dbReference type="NCBI Taxonomy" id="231223"/>
    <lineage>
        <taxon>Eukaryota</taxon>
        <taxon>Metazoa</taxon>
        <taxon>Spiralia</taxon>
        <taxon>Lophotrochozoa</taxon>
        <taxon>Mollusca</taxon>
        <taxon>Gastropoda</taxon>
        <taxon>Heterobranchia</taxon>
        <taxon>Euthyneura</taxon>
        <taxon>Panpulmonata</taxon>
        <taxon>Sacoglossa</taxon>
        <taxon>Placobranchoidea</taxon>
        <taxon>Plakobranchidae</taxon>
        <taxon>Elysia</taxon>
    </lineage>
</organism>
<dbReference type="Proteomes" id="UP001283361">
    <property type="component" value="Unassembled WGS sequence"/>
</dbReference>
<keyword evidence="3" id="KW-1185">Reference proteome</keyword>
<evidence type="ECO:0000259" key="1">
    <source>
        <dbReference type="Pfam" id="PF23081"/>
    </source>
</evidence>
<comment type="caution">
    <text evidence="2">The sequence shown here is derived from an EMBL/GenBank/DDBJ whole genome shotgun (WGS) entry which is preliminary data.</text>
</comment>
<evidence type="ECO:0000313" key="3">
    <source>
        <dbReference type="Proteomes" id="UP001283361"/>
    </source>
</evidence>
<proteinExistence type="predicted"/>
<name>A0AAE0ZNV2_9GAST</name>
<protein>
    <recommendedName>
        <fullName evidence="1">Kinesin-like protein KIF26A/B helical domain-containing protein</fullName>
    </recommendedName>
</protein>
<reference evidence="2" key="1">
    <citation type="journal article" date="2023" name="G3 (Bethesda)">
        <title>A reference genome for the long-term kleptoplast-retaining sea slug Elysia crispata morphotype clarki.</title>
        <authorList>
            <person name="Eastman K.E."/>
            <person name="Pendleton A.L."/>
            <person name="Shaikh M.A."/>
            <person name="Suttiyut T."/>
            <person name="Ogas R."/>
            <person name="Tomko P."/>
            <person name="Gavelis G."/>
            <person name="Widhalm J.R."/>
            <person name="Wisecaver J.H."/>
        </authorList>
    </citation>
    <scope>NUCLEOTIDE SEQUENCE</scope>
    <source>
        <strain evidence="2">ECLA1</strain>
    </source>
</reference>
<gene>
    <name evidence="2" type="ORF">RRG08_016086</name>
</gene>
<accession>A0AAE0ZNV2</accession>
<dbReference type="EMBL" id="JAWDGP010003608">
    <property type="protein sequence ID" value="KAK3772675.1"/>
    <property type="molecule type" value="Genomic_DNA"/>
</dbReference>